<name>A0ABU3S067_9MICO</name>
<reference evidence="1 2" key="1">
    <citation type="submission" date="2023-09" db="EMBL/GenBank/DDBJ databases">
        <title>Microbacterium fusihabitans sp. nov., Microbacterium phycihabitans sp. nov., and Microbacterium cervinum sp. nov., isolated from dried seaweeds of beach.</title>
        <authorList>
            <person name="Lee S.D."/>
        </authorList>
    </citation>
    <scope>NUCLEOTIDE SEQUENCE [LARGE SCALE GENOMIC DNA]</scope>
    <source>
        <strain evidence="1 2">KSW2-21</strain>
    </source>
</reference>
<dbReference type="CDD" id="cd00093">
    <property type="entry name" value="HTH_XRE"/>
    <property type="match status" value="1"/>
</dbReference>
<proteinExistence type="predicted"/>
<keyword evidence="2" id="KW-1185">Reference proteome</keyword>
<evidence type="ECO:0000313" key="1">
    <source>
        <dbReference type="EMBL" id="MDU0328524.1"/>
    </source>
</evidence>
<dbReference type="Gene3D" id="1.10.10.60">
    <property type="entry name" value="Homeodomain-like"/>
    <property type="match status" value="1"/>
</dbReference>
<gene>
    <name evidence="1" type="ORF">RWH43_17325</name>
</gene>
<dbReference type="RefSeq" id="WP_316002117.1">
    <property type="nucleotide sequence ID" value="NZ_JAWDIU010000008.1"/>
</dbReference>
<comment type="caution">
    <text evidence="1">The sequence shown here is derived from an EMBL/GenBank/DDBJ whole genome shotgun (WGS) entry which is preliminary data.</text>
</comment>
<evidence type="ECO:0000313" key="2">
    <source>
        <dbReference type="Proteomes" id="UP001256673"/>
    </source>
</evidence>
<dbReference type="EMBL" id="JAWDIU010000008">
    <property type="protein sequence ID" value="MDU0328524.1"/>
    <property type="molecule type" value="Genomic_DNA"/>
</dbReference>
<sequence>MTTIETSAGEAVRATLKARHRREIGELDYRRGVIVLDRQGLSQTRIAQLLGVKQPTIHRVIERAKSVPMPRDGFSGADPFEICERYAADVIDRTQLVDELTRWNYAPRGTLATELDDLIVDPAGSFGDVERALRQGLIDDDVFDEVADRIEAQTAVA</sequence>
<accession>A0ABU3S067</accession>
<dbReference type="InterPro" id="IPR001387">
    <property type="entry name" value="Cro/C1-type_HTH"/>
</dbReference>
<dbReference type="Proteomes" id="UP001256673">
    <property type="component" value="Unassembled WGS sequence"/>
</dbReference>
<protein>
    <submittedName>
        <fullName evidence="1">Helix-turn-helix domain-containing protein</fullName>
    </submittedName>
</protein>
<organism evidence="1 2">
    <name type="scientific">Microbacterium algihabitans</name>
    <dbReference type="NCBI Taxonomy" id="3075992"/>
    <lineage>
        <taxon>Bacteria</taxon>
        <taxon>Bacillati</taxon>
        <taxon>Actinomycetota</taxon>
        <taxon>Actinomycetes</taxon>
        <taxon>Micrococcales</taxon>
        <taxon>Microbacteriaceae</taxon>
        <taxon>Microbacterium</taxon>
    </lineage>
</organism>